<evidence type="ECO:0000313" key="9">
    <source>
        <dbReference type="EMBL" id="STQ88537.1"/>
    </source>
</evidence>
<dbReference type="STRING" id="35818.HPU229336_06775"/>
<dbReference type="NCBIfam" id="TIGR01174">
    <property type="entry name" value="ftsA"/>
    <property type="match status" value="1"/>
</dbReference>
<reference evidence="9 11" key="2">
    <citation type="submission" date="2018-06" db="EMBL/GenBank/DDBJ databases">
        <authorList>
            <consortium name="Pathogen Informatics"/>
            <person name="Doyle S."/>
        </authorList>
    </citation>
    <scope>NUCLEOTIDE SEQUENCE [LARGE SCALE GENOMIC DNA]</scope>
    <source>
        <strain evidence="9 11">NCTC13156</strain>
    </source>
</reference>
<gene>
    <name evidence="5 9" type="primary">ftsA</name>
    <name evidence="8" type="ORF">HPU229334_12220</name>
    <name evidence="9" type="ORF">NCTC13156_01378</name>
</gene>
<dbReference type="EMBL" id="UGJF01000001">
    <property type="protein sequence ID" value="STQ88537.1"/>
    <property type="molecule type" value="Genomic_DNA"/>
</dbReference>
<dbReference type="GO" id="GO:0032153">
    <property type="term" value="C:cell division site"/>
    <property type="evidence" value="ECO:0007669"/>
    <property type="project" value="UniProtKB-UniRule"/>
</dbReference>
<dbReference type="InterPro" id="IPR003494">
    <property type="entry name" value="SHS2_FtsA"/>
</dbReference>
<dbReference type="Pfam" id="PF02491">
    <property type="entry name" value="SHS2_FTSA"/>
    <property type="match status" value="1"/>
</dbReference>
<evidence type="ECO:0000256" key="2">
    <source>
        <dbReference type="ARBA" id="ARBA00022618"/>
    </source>
</evidence>
<dbReference type="CDD" id="cd24048">
    <property type="entry name" value="ASKHA_NBD_FtsA"/>
    <property type="match status" value="1"/>
</dbReference>
<comment type="subunit">
    <text evidence="5">Self-interacts. Interacts with FtsZ.</text>
</comment>
<evidence type="ECO:0000259" key="7">
    <source>
        <dbReference type="SMART" id="SM00842"/>
    </source>
</evidence>
<proteinExistence type="inferred from homology"/>
<comment type="similarity">
    <text evidence="5 6">Belongs to the FtsA/MreB family.</text>
</comment>
<dbReference type="EMBL" id="JNOC01000080">
    <property type="protein sequence ID" value="KPH54833.1"/>
    <property type="molecule type" value="Genomic_DNA"/>
</dbReference>
<keyword evidence="3 5" id="KW-0472">Membrane</keyword>
<sequence>METSYKGKELEQTILGIDIGSTKICAVIANCKDGIPHIIGTGFHKSQGLKKGTITNIEQASRAIKEAVNDARRVAGTNNNKAIISISGAYTKSTDNSGVVNIPNNEIGIKEINRAIQTALYNATIPNEYEVIHILPYNFKLDDQDFIDDPMGMTGSRLEVSVRIITAQKSSLGNLKKAIKSAGIEIQNIVLASYASSIAVLSEDEKNLGVACIDMGGSTCELMIHVGNSLRYNDFLGVGSNHITNDLAMALHTPQSIAEQVKIQYGGLLKTKEDSENLIEIPSIGGDDNSKHQVSLSVVHNVVYARVEETLMILEKSLEKSNLKEQLGSGVVLTGGMVQLEGLRELASALFSAPVRIAKPVEIDGLFTDLKGPECSTAIGLILYASGKYTNYEIDSEKRIRYRNEKLEDDTAQFHRNIHLMNPLQDKTATNINPVNSIPKSAADIKQDLSGITEIKKITPRSNNVFVQIWQKLTQMF</sequence>
<evidence type="ECO:0000256" key="4">
    <source>
        <dbReference type="ARBA" id="ARBA00023306"/>
    </source>
</evidence>
<comment type="subcellular location">
    <subcellularLocation>
        <location evidence="5">Cell membrane</location>
        <topology evidence="5">Peripheral membrane protein</topology>
        <orientation evidence="5">Cytoplasmic side</orientation>
    </subcellularLocation>
    <text evidence="5">Localizes to the Z ring in an FtsZ-dependent manner. Targeted to the membrane through a conserved C-terminal amphipathic helix.</text>
</comment>
<evidence type="ECO:0000256" key="3">
    <source>
        <dbReference type="ARBA" id="ARBA00023136"/>
    </source>
</evidence>
<dbReference type="GO" id="GO:0043093">
    <property type="term" value="P:FtsZ-dependent cytokinesis"/>
    <property type="evidence" value="ECO:0007669"/>
    <property type="project" value="UniProtKB-UniRule"/>
</dbReference>
<dbReference type="PIRSF" id="PIRSF003101">
    <property type="entry name" value="FtsA"/>
    <property type="match status" value="1"/>
</dbReference>
<evidence type="ECO:0000313" key="11">
    <source>
        <dbReference type="Proteomes" id="UP000255269"/>
    </source>
</evidence>
<dbReference type="InterPro" id="IPR050696">
    <property type="entry name" value="FtsA/MreB"/>
</dbReference>
<reference evidence="8 10" key="1">
    <citation type="submission" date="2014-06" db="EMBL/GenBank/DDBJ databases">
        <title>Helicobacter pullorum isolates in fresh chicken meat - phenotypic and genotypic features.</title>
        <authorList>
            <person name="Borges V."/>
            <person name="Santos A."/>
            <person name="Correia C.B."/>
            <person name="Saraiva M."/>
            <person name="Menard A."/>
            <person name="Vieira L."/>
            <person name="Sampaio D.A."/>
            <person name="Gomes J.P."/>
            <person name="Oleastro M."/>
        </authorList>
    </citation>
    <scope>NUCLEOTIDE SEQUENCE [LARGE SCALE GENOMIC DNA]</scope>
    <source>
        <strain evidence="8 10">229334/12</strain>
    </source>
</reference>
<name>A0A0N0LQH4_9HELI</name>
<dbReference type="AlphaFoldDB" id="A0A0N0LQH4"/>
<dbReference type="PANTHER" id="PTHR32432:SF4">
    <property type="entry name" value="CELL DIVISION PROTEIN FTSA"/>
    <property type="match status" value="1"/>
</dbReference>
<evidence type="ECO:0000256" key="5">
    <source>
        <dbReference type="HAMAP-Rule" id="MF_02033"/>
    </source>
</evidence>
<protein>
    <recommendedName>
        <fullName evidence="5 6">Cell division protein FtsA</fullName>
    </recommendedName>
</protein>
<dbReference type="Gene3D" id="3.30.1490.110">
    <property type="match status" value="1"/>
</dbReference>
<feature type="domain" description="SHS2" evidence="7">
    <location>
        <begin position="14"/>
        <end position="200"/>
    </location>
</feature>
<dbReference type="SUPFAM" id="SSF53067">
    <property type="entry name" value="Actin-like ATPase domain"/>
    <property type="match status" value="2"/>
</dbReference>
<dbReference type="Proteomes" id="UP000037997">
    <property type="component" value="Unassembled WGS sequence"/>
</dbReference>
<dbReference type="Pfam" id="PF14450">
    <property type="entry name" value="FtsA"/>
    <property type="match status" value="1"/>
</dbReference>
<organism evidence="8 10">
    <name type="scientific">Helicobacter pullorum</name>
    <dbReference type="NCBI Taxonomy" id="35818"/>
    <lineage>
        <taxon>Bacteria</taxon>
        <taxon>Pseudomonadati</taxon>
        <taxon>Campylobacterota</taxon>
        <taxon>Epsilonproteobacteria</taxon>
        <taxon>Campylobacterales</taxon>
        <taxon>Helicobacteraceae</taxon>
        <taxon>Helicobacter</taxon>
    </lineage>
</organism>
<dbReference type="InterPro" id="IPR020823">
    <property type="entry name" value="Cell_div_FtsA"/>
</dbReference>
<dbReference type="GO" id="GO:0009898">
    <property type="term" value="C:cytoplasmic side of plasma membrane"/>
    <property type="evidence" value="ECO:0007669"/>
    <property type="project" value="UniProtKB-UniRule"/>
</dbReference>
<keyword evidence="1 5" id="KW-1003">Cell membrane</keyword>
<keyword evidence="2 5" id="KW-0132">Cell division</keyword>
<evidence type="ECO:0000256" key="1">
    <source>
        <dbReference type="ARBA" id="ARBA00022475"/>
    </source>
</evidence>
<dbReference type="PANTHER" id="PTHR32432">
    <property type="entry name" value="CELL DIVISION PROTEIN FTSA-RELATED"/>
    <property type="match status" value="1"/>
</dbReference>
<evidence type="ECO:0000313" key="8">
    <source>
        <dbReference type="EMBL" id="KPH54833.1"/>
    </source>
</evidence>
<dbReference type="Gene3D" id="3.30.420.40">
    <property type="match status" value="2"/>
</dbReference>
<dbReference type="HAMAP" id="MF_02033">
    <property type="entry name" value="FtsA"/>
    <property type="match status" value="1"/>
</dbReference>
<dbReference type="Proteomes" id="UP000255269">
    <property type="component" value="Unassembled WGS sequence"/>
</dbReference>
<accession>A0A0N0LQH4</accession>
<evidence type="ECO:0000256" key="6">
    <source>
        <dbReference type="PIRNR" id="PIRNR003101"/>
    </source>
</evidence>
<comment type="function">
    <text evidence="5 6">Cell division protein that is involved in the assembly of the Z ring. May serve as a membrane anchor for the Z ring.</text>
</comment>
<dbReference type="PATRIC" id="fig|35818.11.peg.2417"/>
<evidence type="ECO:0000313" key="10">
    <source>
        <dbReference type="Proteomes" id="UP000037997"/>
    </source>
</evidence>
<dbReference type="InterPro" id="IPR043129">
    <property type="entry name" value="ATPase_NBD"/>
</dbReference>
<dbReference type="SMART" id="SM00842">
    <property type="entry name" value="FtsA"/>
    <property type="match status" value="1"/>
</dbReference>
<keyword evidence="4 5" id="KW-0131">Cell cycle</keyword>